<dbReference type="KEGG" id="ssl:SS1G_08561"/>
<dbReference type="EMBL" id="CH476631">
    <property type="protein sequence ID" value="EDN92698.1"/>
    <property type="molecule type" value="Genomic_DNA"/>
</dbReference>
<dbReference type="RefSeq" id="XP_001590821.1">
    <property type="nucleotide sequence ID" value="XM_001590771.1"/>
</dbReference>
<dbReference type="PANTHER" id="PTHR45527:SF11">
    <property type="entry name" value="NONRIBOSOMAL PEPTIDE SYNTHETASE 5"/>
    <property type="match status" value="1"/>
</dbReference>
<dbReference type="Pfam" id="PF00668">
    <property type="entry name" value="Condensation"/>
    <property type="match status" value="2"/>
</dbReference>
<dbReference type="GO" id="GO:0031177">
    <property type="term" value="F:phosphopantetheine binding"/>
    <property type="evidence" value="ECO:0000318"/>
    <property type="project" value="GO_Central"/>
</dbReference>
<dbReference type="Proteomes" id="UP000001312">
    <property type="component" value="Unassembled WGS sequence"/>
</dbReference>
<dbReference type="CDD" id="cd19537">
    <property type="entry name" value="C_NRPS-like"/>
    <property type="match status" value="1"/>
</dbReference>
<dbReference type="eggNOG" id="KOG1178">
    <property type="taxonomic scope" value="Eukaryota"/>
</dbReference>
<dbReference type="Gene3D" id="3.30.559.30">
    <property type="entry name" value="Nonribosomal peptide synthetase, condensation domain"/>
    <property type="match status" value="2"/>
</dbReference>
<proteinExistence type="inferred from homology"/>
<evidence type="ECO:0000256" key="5">
    <source>
        <dbReference type="SAM" id="MobiDB-lite"/>
    </source>
</evidence>
<dbReference type="PROSITE" id="PS50075">
    <property type="entry name" value="CARRIER"/>
    <property type="match status" value="2"/>
</dbReference>
<dbReference type="InterPro" id="IPR009081">
    <property type="entry name" value="PP-bd_ACP"/>
</dbReference>
<dbReference type="SUPFAM" id="SSF52777">
    <property type="entry name" value="CoA-dependent acyltransferases"/>
    <property type="match status" value="4"/>
</dbReference>
<dbReference type="OMA" id="WTTPDNG"/>
<reference evidence="8" key="1">
    <citation type="journal article" date="2011" name="PLoS Genet.">
        <title>Genomic analysis of the necrotrophic fungal pathogens Sclerotinia sclerotiorum and Botrytis cinerea.</title>
        <authorList>
            <person name="Amselem J."/>
            <person name="Cuomo C.A."/>
            <person name="van Kan J.A."/>
            <person name="Viaud M."/>
            <person name="Benito E.P."/>
            <person name="Couloux A."/>
            <person name="Coutinho P.M."/>
            <person name="de Vries R.P."/>
            <person name="Dyer P.S."/>
            <person name="Fillinger S."/>
            <person name="Fournier E."/>
            <person name="Gout L."/>
            <person name="Hahn M."/>
            <person name="Kohn L."/>
            <person name="Lapalu N."/>
            <person name="Plummer K.M."/>
            <person name="Pradier J.M."/>
            <person name="Quevillon E."/>
            <person name="Sharon A."/>
            <person name="Simon A."/>
            <person name="ten Have A."/>
            <person name="Tudzynski B."/>
            <person name="Tudzynski P."/>
            <person name="Wincker P."/>
            <person name="Andrew M."/>
            <person name="Anthouard V."/>
            <person name="Beever R.E."/>
            <person name="Beffa R."/>
            <person name="Benoit I."/>
            <person name="Bouzid O."/>
            <person name="Brault B."/>
            <person name="Chen Z."/>
            <person name="Choquer M."/>
            <person name="Collemare J."/>
            <person name="Cotton P."/>
            <person name="Danchin E.G."/>
            <person name="Da Silva C."/>
            <person name="Gautier A."/>
            <person name="Giraud C."/>
            <person name="Giraud T."/>
            <person name="Gonzalez C."/>
            <person name="Grossetete S."/>
            <person name="Guldener U."/>
            <person name="Henrissat B."/>
            <person name="Howlett B.J."/>
            <person name="Kodira C."/>
            <person name="Kretschmer M."/>
            <person name="Lappartient A."/>
            <person name="Leroch M."/>
            <person name="Levis C."/>
            <person name="Mauceli E."/>
            <person name="Neuveglise C."/>
            <person name="Oeser B."/>
            <person name="Pearson M."/>
            <person name="Poulain J."/>
            <person name="Poussereau N."/>
            <person name="Quesneville H."/>
            <person name="Rascle C."/>
            <person name="Schumacher J."/>
            <person name="Segurens B."/>
            <person name="Sexton A."/>
            <person name="Silva E."/>
            <person name="Sirven C."/>
            <person name="Soanes D.M."/>
            <person name="Talbot N.J."/>
            <person name="Templeton M."/>
            <person name="Yandava C."/>
            <person name="Yarden O."/>
            <person name="Zeng Q."/>
            <person name="Rollins J.A."/>
            <person name="Lebrun M.H."/>
            <person name="Dickman M."/>
        </authorList>
    </citation>
    <scope>NUCLEOTIDE SEQUENCE [LARGE SCALE GENOMIC DNA]</scope>
    <source>
        <strain evidence="8">ATCC 18683 / 1980 / Ss-1</strain>
    </source>
</reference>
<keyword evidence="1" id="KW-0596">Phosphopantetheine</keyword>
<dbReference type="PANTHER" id="PTHR45527">
    <property type="entry name" value="NONRIBOSOMAL PEPTIDE SYNTHETASE"/>
    <property type="match status" value="1"/>
</dbReference>
<dbReference type="GO" id="GO:0005737">
    <property type="term" value="C:cytoplasm"/>
    <property type="evidence" value="ECO:0000318"/>
    <property type="project" value="GO_Central"/>
</dbReference>
<dbReference type="HOGENOM" id="CLU_000022_0_5_1"/>
<keyword evidence="8" id="KW-1185">Reference proteome</keyword>
<dbReference type="Pfam" id="PF00550">
    <property type="entry name" value="PP-binding"/>
    <property type="match status" value="2"/>
</dbReference>
<dbReference type="InterPro" id="IPR042099">
    <property type="entry name" value="ANL_N_sf"/>
</dbReference>
<feature type="region of interest" description="Disordered" evidence="5">
    <location>
        <begin position="101"/>
        <end position="123"/>
    </location>
</feature>
<name>A7ETA6_SCLS1</name>
<dbReference type="Gene3D" id="3.30.300.30">
    <property type="match status" value="1"/>
</dbReference>
<dbReference type="GO" id="GO:0016874">
    <property type="term" value="F:ligase activity"/>
    <property type="evidence" value="ECO:0007669"/>
    <property type="project" value="UniProtKB-KW"/>
</dbReference>
<dbReference type="Pfam" id="PF00501">
    <property type="entry name" value="AMP-binding"/>
    <property type="match status" value="1"/>
</dbReference>
<dbReference type="InterPro" id="IPR045851">
    <property type="entry name" value="AMP-bd_C_sf"/>
</dbReference>
<evidence type="ECO:0000313" key="7">
    <source>
        <dbReference type="EMBL" id="EDN92698.1"/>
    </source>
</evidence>
<dbReference type="InParanoid" id="A7ETA6"/>
<dbReference type="Gene3D" id="3.30.559.10">
    <property type="entry name" value="Chloramphenicol acetyltransferase-like domain"/>
    <property type="match status" value="2"/>
</dbReference>
<dbReference type="PROSITE" id="PS00455">
    <property type="entry name" value="AMP_BINDING"/>
    <property type="match status" value="1"/>
</dbReference>
<evidence type="ECO:0000256" key="1">
    <source>
        <dbReference type="ARBA" id="ARBA00022450"/>
    </source>
</evidence>
<accession>A7ETA6</accession>
<dbReference type="Gene3D" id="3.40.50.12780">
    <property type="entry name" value="N-terminal domain of ligase-like"/>
    <property type="match status" value="1"/>
</dbReference>
<dbReference type="Gene3D" id="1.10.1200.10">
    <property type="entry name" value="ACP-like"/>
    <property type="match status" value="2"/>
</dbReference>
<dbReference type="GO" id="GO:0043041">
    <property type="term" value="P:amino acid activation for nonribosomal peptide biosynthetic process"/>
    <property type="evidence" value="ECO:0000318"/>
    <property type="project" value="GO_Central"/>
</dbReference>
<dbReference type="SUPFAM" id="SSF56801">
    <property type="entry name" value="Acetyl-CoA synthetase-like"/>
    <property type="match status" value="1"/>
</dbReference>
<keyword evidence="2" id="KW-0597">Phosphoprotein</keyword>
<protein>
    <recommendedName>
        <fullName evidence="6">Carrier domain-containing protein</fullName>
    </recommendedName>
</protein>
<organism evidence="7 8">
    <name type="scientific">Sclerotinia sclerotiorum (strain ATCC 18683 / 1980 / Ss-1)</name>
    <name type="common">White mold</name>
    <name type="synonym">Whetzelinia sclerotiorum</name>
    <dbReference type="NCBI Taxonomy" id="665079"/>
    <lineage>
        <taxon>Eukaryota</taxon>
        <taxon>Fungi</taxon>
        <taxon>Dikarya</taxon>
        <taxon>Ascomycota</taxon>
        <taxon>Pezizomycotina</taxon>
        <taxon>Leotiomycetes</taxon>
        <taxon>Helotiales</taxon>
        <taxon>Sclerotiniaceae</taxon>
        <taxon>Sclerotinia</taxon>
    </lineage>
</organism>
<dbReference type="GO" id="GO:0044550">
    <property type="term" value="P:secondary metabolite biosynthetic process"/>
    <property type="evidence" value="ECO:0000318"/>
    <property type="project" value="GO_Central"/>
</dbReference>
<evidence type="ECO:0000256" key="4">
    <source>
        <dbReference type="ARBA" id="ARBA00029454"/>
    </source>
</evidence>
<sequence>MSPFIDIIGSNNCTKRNMVEGTSGMIPSKKEALILSHLCSILEILPTKVDMDSNFISLGGHSLMAIKLSKACKKDGLALSIPSILLSPTLTQLIESATGTRSTPSTTILKNTHDLNTPVSSTRLTHERRMSLSRTMPFNKHATSTSTSTLSITEMQHSFMHSYQRQPGSNIISFYETYSTADIPTMKMAWKTVIDSEPVFRTIFDHERATATYSKQPLPFIWDEVFVEDTDTYISELEKETVPEKMEVSFKVLTPRTQRSGNVGVSTIIWRVHHAFIDGYSANLLYEKVRKIVMGQDIVPGTPFSNVIHEVQKYQQMNRDVSRAFWRKQMELHPAPVGDLALPVPSSPSKTSRNADVSFTIPSDEISAAAKSAGISLASWFQAAWGLVLSMYADSDTVVFGTVLSGRNLPIHGMDDTIGPLINTLPFHVSLDRSQTTLEYVQSVFRHSVELSTFQHSLPEDGYSRQFASALAMEFDMQPTDDHKVRPIGQSWFKVVPDIPLSIFMTTTGTIRMSYQTQKFAESDIELLSENFQSAILSLLSPTKTIGECFSGLLSTGSHETLMKMGNCLSDETSPASIKDDLVTLFERAAAENPSILAVEKAGASLTYQEFDNLATRLSAQLSKYIQPGDVVCVHADRSINWLVAIYGILKSGAVYSAQDAALPGHIREANFQTAGGKLFLTPASSQRGIAPESCTLCLSVEDLVQLPVPSSMVVAPRQTPRPADSAYLCFTSGSTGKPKGVMCSHEGLVAFQKDLAVRLFALPGQRISQLMSPAFDGSIHEIFSALSYGATIVLADGIHPFSHLEKSTAAILTPSIANILDPEDFPMLRNVYLVGEPVPQHVNDVWSSVKNLYNMYGPTEATCGATIKRLLPGKPVNIGAPNPTTRVYILDRNQQLLPPGVIGEIYLAGVQVARGYIGMPQMSAERFLPDTICNRQGEMMYRTGDRGYFNRAGEVECLGRNDRQIKLRGFRLDLNDLEIRVAEAIPECSGIAICQKGDYLVAMVQPETLDIAKVRAKVTKVLPVHAVPRVFMAVEKFPMTPAGKLDYKAITNMTLVEKESAPKKIESSTEAKVAEAWKELLGLEPNVEITRDSEFVSLGGHSVMQLRLASKLSDIFHVRMTVSHIMQSVNLFEMARTIDNLRAQAQPADENDGLVPLGKYRVSPIEREWWEKYRLNVGTSSFNVTYACSIDSNVVDTDKLISAWNTVLARHRILRCRYVRTGQKGGVKRGYDRFPPQIKTVNKLALWRECNRPFDLERQHPIRVFLSRNTMLASMSHIIADLTTLEVLLKEVTTLYSGGSLQPVEHTYMDTTQWSSTATPDEQKWWKEYLHGATQTYTLPNLPQRTTYAGRTRLTKLPQDLTRQILTFTEEQKVTLHQLALGAVALSLQHDQNDMDIVLGGPYFNRGAKDLETVGLFLEPLPIRIRHPSTQPTSSTSFLRSVQTSSQEAIAHAMPWDQILNATSTASHFPNHPLLDVMVTFHDNRAPKTMIEGVDPLITYTEGSKFALLVEFSVLSDKAIALRLEYDVKCVAKCEIAAFEAVVLEAIRGLIGGLDVEEVKRDLGVKKRSVEMEKERERDGRPATAGAEFDVRRDVPSLFQTLSVEGIIPFTFTGVTRAKGLLGHDITRRNGSPCFAFKCSKSRTAYPPTPTPKPNPLNTSFKRLAKYLVYRKKEQKQEI</sequence>
<evidence type="ECO:0000313" key="8">
    <source>
        <dbReference type="Proteomes" id="UP000001312"/>
    </source>
</evidence>
<dbReference type="InterPro" id="IPR001242">
    <property type="entry name" value="Condensation_dom"/>
</dbReference>
<evidence type="ECO:0000259" key="6">
    <source>
        <dbReference type="PROSITE" id="PS50075"/>
    </source>
</evidence>
<dbReference type="InterPro" id="IPR006162">
    <property type="entry name" value="Ppantetheine_attach_site"/>
</dbReference>
<dbReference type="STRING" id="665079.A7ETA6"/>
<feature type="domain" description="Carrier" evidence="6">
    <location>
        <begin position="1068"/>
        <end position="1143"/>
    </location>
</feature>
<feature type="domain" description="Carrier" evidence="6">
    <location>
        <begin position="25"/>
        <end position="101"/>
    </location>
</feature>
<keyword evidence="3" id="KW-0436">Ligase</keyword>
<comment type="similarity">
    <text evidence="4">Belongs to the NRP synthetase family.</text>
</comment>
<dbReference type="InterPro" id="IPR023213">
    <property type="entry name" value="CAT-like_dom_sf"/>
</dbReference>
<gene>
    <name evidence="7" type="ORF">SS1G_08561</name>
</gene>
<dbReference type="InterPro" id="IPR036736">
    <property type="entry name" value="ACP-like_sf"/>
</dbReference>
<evidence type="ECO:0000256" key="2">
    <source>
        <dbReference type="ARBA" id="ARBA00022553"/>
    </source>
</evidence>
<dbReference type="PROSITE" id="PS00012">
    <property type="entry name" value="PHOSPHOPANTETHEINE"/>
    <property type="match status" value="1"/>
</dbReference>
<evidence type="ECO:0000256" key="3">
    <source>
        <dbReference type="ARBA" id="ARBA00022598"/>
    </source>
</evidence>
<dbReference type="SUPFAM" id="SSF47336">
    <property type="entry name" value="ACP-like"/>
    <property type="match status" value="2"/>
</dbReference>
<dbReference type="InterPro" id="IPR020845">
    <property type="entry name" value="AMP-binding_CS"/>
</dbReference>
<dbReference type="GeneID" id="5486627"/>
<dbReference type="InterPro" id="IPR000873">
    <property type="entry name" value="AMP-dep_synth/lig_dom"/>
</dbReference>